<dbReference type="SUPFAM" id="SSF48113">
    <property type="entry name" value="Heme-dependent peroxidases"/>
    <property type="match status" value="1"/>
</dbReference>
<gene>
    <name evidence="20" type="ORF">Acr_04g0001850</name>
</gene>
<reference evidence="20 21" key="1">
    <citation type="submission" date="2019-07" db="EMBL/GenBank/DDBJ databases">
        <title>De Novo Assembly of kiwifruit Actinidia rufa.</title>
        <authorList>
            <person name="Sugita-Konishi S."/>
            <person name="Sato K."/>
            <person name="Mori E."/>
            <person name="Abe Y."/>
            <person name="Kisaki G."/>
            <person name="Hamano K."/>
            <person name="Suezawa K."/>
            <person name="Otani M."/>
            <person name="Fukuda T."/>
            <person name="Manabe T."/>
            <person name="Gomi K."/>
            <person name="Tabuchi M."/>
            <person name="Akimitsu K."/>
            <person name="Kataoka I."/>
        </authorList>
    </citation>
    <scope>NUCLEOTIDE SEQUENCE [LARGE SCALE GENOMIC DNA]</scope>
    <source>
        <strain evidence="21">cv. Fuchu</strain>
    </source>
</reference>
<organism evidence="20 21">
    <name type="scientific">Actinidia rufa</name>
    <dbReference type="NCBI Taxonomy" id="165716"/>
    <lineage>
        <taxon>Eukaryota</taxon>
        <taxon>Viridiplantae</taxon>
        <taxon>Streptophyta</taxon>
        <taxon>Embryophyta</taxon>
        <taxon>Tracheophyta</taxon>
        <taxon>Spermatophyta</taxon>
        <taxon>Magnoliopsida</taxon>
        <taxon>eudicotyledons</taxon>
        <taxon>Gunneridae</taxon>
        <taxon>Pentapetalae</taxon>
        <taxon>asterids</taxon>
        <taxon>Ericales</taxon>
        <taxon>Actinidiaceae</taxon>
        <taxon>Actinidia</taxon>
    </lineage>
</organism>
<dbReference type="PROSITE" id="PS00435">
    <property type="entry name" value="PEROXIDASE_1"/>
    <property type="match status" value="1"/>
</dbReference>
<proteinExistence type="inferred from homology"/>
<protein>
    <recommendedName>
        <fullName evidence="4 18">Peroxidase</fullName>
        <ecNumber evidence="4 18">1.11.1.7</ecNumber>
    </recommendedName>
</protein>
<dbReference type="GO" id="GO:0042744">
    <property type="term" value="P:hydrogen peroxide catabolic process"/>
    <property type="evidence" value="ECO:0007669"/>
    <property type="project" value="UniProtKB-KW"/>
</dbReference>
<feature type="binding site" evidence="15">
    <location>
        <position position="194"/>
    </location>
    <ligand>
        <name>Ca(2+)</name>
        <dbReference type="ChEBI" id="CHEBI:29108"/>
        <label>2</label>
    </ligand>
</feature>
<evidence type="ECO:0000256" key="9">
    <source>
        <dbReference type="ARBA" id="ARBA00023002"/>
    </source>
</evidence>
<name>A0A7J0EII5_9ERIC</name>
<comment type="caution">
    <text evidence="20">The sequence shown here is derived from an EMBL/GenBank/DDBJ whole genome shotgun (WGS) entry which is preliminary data.</text>
</comment>
<feature type="chain" id="PRO_5029936463" description="Peroxidase" evidence="18">
    <location>
        <begin position="28"/>
        <end position="295"/>
    </location>
</feature>
<comment type="catalytic activity">
    <reaction evidence="1 18">
        <text>2 a phenolic donor + H2O2 = 2 a phenolic radical donor + 2 H2O</text>
        <dbReference type="Rhea" id="RHEA:56136"/>
        <dbReference type="ChEBI" id="CHEBI:15377"/>
        <dbReference type="ChEBI" id="CHEBI:16240"/>
        <dbReference type="ChEBI" id="CHEBI:139520"/>
        <dbReference type="ChEBI" id="CHEBI:139521"/>
        <dbReference type="EC" id="1.11.1.7"/>
    </reaction>
</comment>
<comment type="similarity">
    <text evidence="3">Belongs to the peroxidase family. Ascorbate peroxidase subfamily.</text>
</comment>
<dbReference type="InterPro" id="IPR002016">
    <property type="entry name" value="Haem_peroxidase"/>
</dbReference>
<feature type="binding site" evidence="15">
    <location>
        <position position="77"/>
    </location>
    <ligand>
        <name>Ca(2+)</name>
        <dbReference type="ChEBI" id="CHEBI:29108"/>
        <label>1</label>
    </ligand>
</feature>
<keyword evidence="9 18" id="KW-0560">Oxidoreductase</keyword>
<sequence>MSSVLKFSNASILALTLFYLLLGVSEAKLKVGFYSQTCPNAESIVTSVVKESKATNSKTPAWLLRLHFHDCFVEGCDGSILINNGDLDIERIAMAHQGLRGFEEINKAKSKLETECPGVVSCADIVALAARDAVVLSKGHNYQVETGRRDGLVSRNSLVDDFPDVNDPIQLLKSKFRNKGLSKKELVLLSGAHTIGSTACIFMINRLYKFNGTDQQSDPAINPIFLSQLKTPLPERRRWLNDDGITKQVIESYVGSSASKSSFGLDFGDAMVKMGRIGVKTGSMGEIRKNCSLFN</sequence>
<dbReference type="Proteomes" id="UP000585474">
    <property type="component" value="Unassembled WGS sequence"/>
</dbReference>
<dbReference type="GO" id="GO:0046872">
    <property type="term" value="F:metal ion binding"/>
    <property type="evidence" value="ECO:0007669"/>
    <property type="project" value="UniProtKB-UniRule"/>
</dbReference>
<evidence type="ECO:0000313" key="20">
    <source>
        <dbReference type="EMBL" id="GFY85447.1"/>
    </source>
</evidence>
<evidence type="ECO:0000256" key="8">
    <source>
        <dbReference type="ARBA" id="ARBA00022723"/>
    </source>
</evidence>
<feature type="binding site" evidence="15">
    <location>
        <position position="79"/>
    </location>
    <ligand>
        <name>Ca(2+)</name>
        <dbReference type="ChEBI" id="CHEBI:29108"/>
        <label>1</label>
    </ligand>
</feature>
<evidence type="ECO:0000256" key="18">
    <source>
        <dbReference type="RuleBase" id="RU362060"/>
    </source>
</evidence>
<dbReference type="GO" id="GO:0006979">
    <property type="term" value="P:response to oxidative stress"/>
    <property type="evidence" value="ECO:0007669"/>
    <property type="project" value="UniProtKB-UniRule"/>
</dbReference>
<feature type="domain" description="Plant heme peroxidase family profile" evidence="19">
    <location>
        <begin position="28"/>
        <end position="295"/>
    </location>
</feature>
<dbReference type="EMBL" id="BJWL01000004">
    <property type="protein sequence ID" value="GFY85447.1"/>
    <property type="molecule type" value="Genomic_DNA"/>
</dbReference>
<dbReference type="FunFam" id="1.10.520.10:FF:000008">
    <property type="entry name" value="Peroxidase"/>
    <property type="match status" value="1"/>
</dbReference>
<dbReference type="InterPro" id="IPR010255">
    <property type="entry name" value="Haem_peroxidase_sf"/>
</dbReference>
<dbReference type="GO" id="GO:0020037">
    <property type="term" value="F:heme binding"/>
    <property type="evidence" value="ECO:0007669"/>
    <property type="project" value="UniProtKB-UniRule"/>
</dbReference>
<keyword evidence="11 17" id="KW-1015">Disulfide bond</keyword>
<comment type="cofactor">
    <cofactor evidence="15 18">
        <name>Ca(2+)</name>
        <dbReference type="ChEBI" id="CHEBI:29108"/>
    </cofactor>
    <text evidence="15 18">Binds 2 calcium ions per subunit.</text>
</comment>
<keyword evidence="5 18" id="KW-0964">Secreted</keyword>
<evidence type="ECO:0000256" key="10">
    <source>
        <dbReference type="ARBA" id="ARBA00023004"/>
    </source>
</evidence>
<comment type="similarity">
    <text evidence="18">Belongs to the peroxidase family. Classical plant (class III) peroxidase subfamily.</text>
</comment>
<keyword evidence="8 15" id="KW-0479">Metal-binding</keyword>
<evidence type="ECO:0000256" key="3">
    <source>
        <dbReference type="ARBA" id="ARBA00006873"/>
    </source>
</evidence>
<evidence type="ECO:0000256" key="17">
    <source>
        <dbReference type="PIRSR" id="PIRSR600823-5"/>
    </source>
</evidence>
<evidence type="ECO:0000256" key="15">
    <source>
        <dbReference type="PIRSR" id="PIRSR600823-3"/>
    </source>
</evidence>
<dbReference type="PRINTS" id="PR00461">
    <property type="entry name" value="PLPEROXIDASE"/>
</dbReference>
<feature type="site" description="Transition state stabilizer" evidence="16">
    <location>
        <position position="65"/>
    </location>
</feature>
<evidence type="ECO:0000256" key="1">
    <source>
        <dbReference type="ARBA" id="ARBA00000189"/>
    </source>
</evidence>
<feature type="disulfide bond" evidence="17">
    <location>
        <begin position="122"/>
        <end position="291"/>
    </location>
</feature>
<dbReference type="GO" id="GO:0140825">
    <property type="term" value="F:lactoperoxidase activity"/>
    <property type="evidence" value="ECO:0007669"/>
    <property type="project" value="UniProtKB-EC"/>
</dbReference>
<feature type="binding site" evidence="15">
    <location>
        <position position="90"/>
    </location>
    <ligand>
        <name>Ca(2+)</name>
        <dbReference type="ChEBI" id="CHEBI:29108"/>
        <label>1</label>
    </ligand>
</feature>
<evidence type="ECO:0000256" key="16">
    <source>
        <dbReference type="PIRSR" id="PIRSR600823-4"/>
    </source>
</evidence>
<feature type="binding site" evidence="14">
    <location>
        <position position="163"/>
    </location>
    <ligand>
        <name>substrate</name>
    </ligand>
</feature>
<dbReference type="Pfam" id="PF00141">
    <property type="entry name" value="peroxidase"/>
    <property type="match status" value="1"/>
</dbReference>
<evidence type="ECO:0000259" key="19">
    <source>
        <dbReference type="PROSITE" id="PS50873"/>
    </source>
</evidence>
<dbReference type="PROSITE" id="PS50873">
    <property type="entry name" value="PEROXIDASE_4"/>
    <property type="match status" value="1"/>
</dbReference>
<evidence type="ECO:0000256" key="13">
    <source>
        <dbReference type="PIRSR" id="PIRSR600823-1"/>
    </source>
</evidence>
<feature type="active site" description="Proton acceptor" evidence="13">
    <location>
        <position position="69"/>
    </location>
</feature>
<dbReference type="AlphaFoldDB" id="A0A7J0EII5"/>
<evidence type="ECO:0000256" key="5">
    <source>
        <dbReference type="ARBA" id="ARBA00022525"/>
    </source>
</evidence>
<evidence type="ECO:0000256" key="11">
    <source>
        <dbReference type="ARBA" id="ARBA00023157"/>
    </source>
</evidence>
<dbReference type="PANTHER" id="PTHR31235">
    <property type="entry name" value="PEROXIDASE 25-RELATED"/>
    <property type="match status" value="1"/>
</dbReference>
<dbReference type="PRINTS" id="PR00458">
    <property type="entry name" value="PEROXIDASE"/>
</dbReference>
<feature type="disulfide bond" evidence="17">
    <location>
        <begin position="38"/>
        <end position="116"/>
    </location>
</feature>
<dbReference type="GO" id="GO:0005576">
    <property type="term" value="C:extracellular region"/>
    <property type="evidence" value="ECO:0007669"/>
    <property type="project" value="UniProtKB-SubCell"/>
</dbReference>
<keyword evidence="21" id="KW-1185">Reference proteome</keyword>
<comment type="function">
    <text evidence="2">Removal of H(2)O(2), oxidation of toxic reductants, biosynthesis and degradation of lignin, suberization, auxin catabolism, response to environmental stresses such as wounding, pathogen attack and oxidative stress. These functions might be dependent on each isozyme/isoform in each plant tissue.</text>
</comment>
<feature type="binding site" description="axial binding residue" evidence="15">
    <location>
        <position position="193"/>
    </location>
    <ligand>
        <name>heme b</name>
        <dbReference type="ChEBI" id="CHEBI:60344"/>
    </ligand>
    <ligandPart>
        <name>Fe</name>
        <dbReference type="ChEBI" id="CHEBI:18248"/>
    </ligandPart>
</feature>
<evidence type="ECO:0000256" key="2">
    <source>
        <dbReference type="ARBA" id="ARBA00002322"/>
    </source>
</evidence>
<comment type="subcellular location">
    <subcellularLocation>
        <location evidence="18">Secreted</location>
    </subcellularLocation>
</comment>
<dbReference type="Gene3D" id="1.10.520.10">
    <property type="match status" value="1"/>
</dbReference>
<feature type="binding site" evidence="15">
    <location>
        <position position="75"/>
    </location>
    <ligand>
        <name>Ca(2+)</name>
        <dbReference type="ChEBI" id="CHEBI:29108"/>
        <label>1</label>
    </ligand>
</feature>
<dbReference type="InterPro" id="IPR019793">
    <property type="entry name" value="Peroxidases_heam-ligand_BS"/>
</dbReference>
<evidence type="ECO:0000256" key="14">
    <source>
        <dbReference type="PIRSR" id="PIRSR600823-2"/>
    </source>
</evidence>
<feature type="binding site" evidence="15">
    <location>
        <position position="73"/>
    </location>
    <ligand>
        <name>Ca(2+)</name>
        <dbReference type="ChEBI" id="CHEBI:29108"/>
        <label>1</label>
    </ligand>
</feature>
<evidence type="ECO:0000256" key="6">
    <source>
        <dbReference type="ARBA" id="ARBA00022559"/>
    </source>
</evidence>
<keyword evidence="15 18" id="KW-0106">Calcium</keyword>
<evidence type="ECO:0000256" key="4">
    <source>
        <dbReference type="ARBA" id="ARBA00012313"/>
    </source>
</evidence>
<keyword evidence="7 18" id="KW-0349">Heme</keyword>
<feature type="disulfide bond" evidence="17">
    <location>
        <begin position="71"/>
        <end position="76"/>
    </location>
</feature>
<keyword evidence="6 18" id="KW-0575">Peroxidase</keyword>
<dbReference type="OrthoDB" id="2113341at2759"/>
<dbReference type="EC" id="1.11.1.7" evidence="4 18"/>
<evidence type="ECO:0000256" key="12">
    <source>
        <dbReference type="ARBA" id="ARBA00023324"/>
    </source>
</evidence>
<feature type="binding site" evidence="15">
    <location>
        <position position="243"/>
    </location>
    <ligand>
        <name>Ca(2+)</name>
        <dbReference type="ChEBI" id="CHEBI:29108"/>
        <label>2</label>
    </ligand>
</feature>
<evidence type="ECO:0000256" key="7">
    <source>
        <dbReference type="ARBA" id="ARBA00022617"/>
    </source>
</evidence>
<evidence type="ECO:0000313" key="21">
    <source>
        <dbReference type="Proteomes" id="UP000585474"/>
    </source>
</evidence>
<keyword evidence="10 15" id="KW-0408">Iron</keyword>
<dbReference type="InterPro" id="IPR000823">
    <property type="entry name" value="Peroxidase_pln"/>
</dbReference>
<feature type="binding site" evidence="15">
    <location>
        <position position="70"/>
    </location>
    <ligand>
        <name>Ca(2+)</name>
        <dbReference type="ChEBI" id="CHEBI:29108"/>
        <label>1</label>
    </ligand>
</feature>
<feature type="binding site" evidence="15">
    <location>
        <position position="246"/>
    </location>
    <ligand>
        <name>Ca(2+)</name>
        <dbReference type="ChEBI" id="CHEBI:29108"/>
        <label>2</label>
    </ligand>
</feature>
<accession>A0A7J0EII5</accession>
<dbReference type="InterPro" id="IPR033905">
    <property type="entry name" value="Secretory_peroxidase"/>
</dbReference>
<feature type="signal peptide" evidence="18">
    <location>
        <begin position="1"/>
        <end position="27"/>
    </location>
</feature>
<keyword evidence="12 18" id="KW-0376">Hydrogen peroxide</keyword>
<dbReference type="CDD" id="cd00693">
    <property type="entry name" value="secretory_peroxidase"/>
    <property type="match status" value="1"/>
</dbReference>
<keyword evidence="18" id="KW-0732">Signal</keyword>
<comment type="cofactor">
    <cofactor evidence="15 18">
        <name>heme b</name>
        <dbReference type="ChEBI" id="CHEBI:60344"/>
    </cofactor>
    <text evidence="15 18">Binds 1 heme b (iron(II)-protoporphyrin IX) group per subunit.</text>
</comment>